<keyword evidence="4" id="KW-1185">Reference proteome</keyword>
<keyword evidence="1" id="KW-0472">Membrane</keyword>
<gene>
    <name evidence="3" type="ORF">QO014_003404</name>
</gene>
<dbReference type="InterPro" id="IPR014729">
    <property type="entry name" value="Rossmann-like_a/b/a_fold"/>
</dbReference>
<keyword evidence="1" id="KW-0812">Transmembrane</keyword>
<dbReference type="EMBL" id="JAUSVO010000004">
    <property type="protein sequence ID" value="MDQ0439009.1"/>
    <property type="molecule type" value="Genomic_DNA"/>
</dbReference>
<dbReference type="CDD" id="cd06259">
    <property type="entry name" value="YdcF-like"/>
    <property type="match status" value="1"/>
</dbReference>
<proteinExistence type="predicted"/>
<reference evidence="3 4" key="1">
    <citation type="submission" date="2023-07" db="EMBL/GenBank/DDBJ databases">
        <title>Genomic Encyclopedia of Type Strains, Phase IV (KMG-IV): sequencing the most valuable type-strain genomes for metagenomic binning, comparative biology and taxonomic classification.</title>
        <authorList>
            <person name="Goeker M."/>
        </authorList>
    </citation>
    <scope>NUCLEOTIDE SEQUENCE [LARGE SCALE GENOMIC DNA]</scope>
    <source>
        <strain evidence="3 4">B6-8</strain>
    </source>
</reference>
<sequence length="283" mass="30605">MAAVEINAAMAMVLLIIATIFPFITGDLLADRGGLQVSYRAHVTVPLQIGVFLKIILKNHVAAQSRVRDVVGHPRRTRRDAIFWKDDTMNDPALVTEIMALPLVEHQRDAPLPEALLQEGGAIIVFGHQLEGDGSLRPRLVRRLQAALTLARHRTADPLVLTGGTLGAPISEAEAMHRWLAAEGIEPERLHLEPMAEDTVGNAVHSMEILARLGVNRATLVSSTYHVRRGLVLLGAAAERRGLSIRFDHLASGDALSPVPGASDAELELILADHARLLAMPGL</sequence>
<dbReference type="Gene3D" id="3.40.50.620">
    <property type="entry name" value="HUPs"/>
    <property type="match status" value="1"/>
</dbReference>
<evidence type="ECO:0000313" key="4">
    <source>
        <dbReference type="Proteomes" id="UP001241603"/>
    </source>
</evidence>
<feature type="transmembrane region" description="Helical" evidence="1">
    <location>
        <begin position="6"/>
        <end position="30"/>
    </location>
</feature>
<organism evidence="3 4">
    <name type="scientific">Kaistia dalseonensis</name>
    <dbReference type="NCBI Taxonomy" id="410840"/>
    <lineage>
        <taxon>Bacteria</taxon>
        <taxon>Pseudomonadati</taxon>
        <taxon>Pseudomonadota</taxon>
        <taxon>Alphaproteobacteria</taxon>
        <taxon>Hyphomicrobiales</taxon>
        <taxon>Kaistiaceae</taxon>
        <taxon>Kaistia</taxon>
    </lineage>
</organism>
<dbReference type="RefSeq" id="WP_266349878.1">
    <property type="nucleotide sequence ID" value="NZ_JAPKNG010000004.1"/>
</dbReference>
<evidence type="ECO:0000259" key="2">
    <source>
        <dbReference type="Pfam" id="PF02698"/>
    </source>
</evidence>
<dbReference type="Pfam" id="PF02698">
    <property type="entry name" value="DUF218"/>
    <property type="match status" value="1"/>
</dbReference>
<dbReference type="PANTHER" id="PTHR30336:SF20">
    <property type="entry name" value="DUF218 DOMAIN-CONTAINING PROTEIN"/>
    <property type="match status" value="1"/>
</dbReference>
<dbReference type="PANTHER" id="PTHR30336">
    <property type="entry name" value="INNER MEMBRANE PROTEIN, PROBABLE PERMEASE"/>
    <property type="match status" value="1"/>
</dbReference>
<dbReference type="InterPro" id="IPR003848">
    <property type="entry name" value="DUF218"/>
</dbReference>
<evidence type="ECO:0000313" key="3">
    <source>
        <dbReference type="EMBL" id="MDQ0439009.1"/>
    </source>
</evidence>
<dbReference type="InterPro" id="IPR051599">
    <property type="entry name" value="Cell_Envelope_Assoc"/>
</dbReference>
<feature type="domain" description="DUF218" evidence="2">
    <location>
        <begin position="122"/>
        <end position="237"/>
    </location>
</feature>
<accession>A0ABU0H9K8</accession>
<evidence type="ECO:0000256" key="1">
    <source>
        <dbReference type="SAM" id="Phobius"/>
    </source>
</evidence>
<protein>
    <recommendedName>
        <fullName evidence="2">DUF218 domain-containing protein</fullName>
    </recommendedName>
</protein>
<dbReference type="Proteomes" id="UP001241603">
    <property type="component" value="Unassembled WGS sequence"/>
</dbReference>
<keyword evidence="1" id="KW-1133">Transmembrane helix</keyword>
<name>A0ABU0H9K8_9HYPH</name>
<comment type="caution">
    <text evidence="3">The sequence shown here is derived from an EMBL/GenBank/DDBJ whole genome shotgun (WGS) entry which is preliminary data.</text>
</comment>